<dbReference type="InterPro" id="IPR011894">
    <property type="entry name" value="PorC_KorC"/>
</dbReference>
<dbReference type="NCBIfam" id="TIGR02175">
    <property type="entry name" value="PorC_KorC"/>
    <property type="match status" value="1"/>
</dbReference>
<evidence type="ECO:0000259" key="4">
    <source>
        <dbReference type="Pfam" id="PF01558"/>
    </source>
</evidence>
<dbReference type="InterPro" id="IPR002869">
    <property type="entry name" value="Pyrv_flavodox_OxRed_cen"/>
</dbReference>
<dbReference type="InterPro" id="IPR051626">
    <property type="entry name" value="Oxidoreductase_gamma_subunit"/>
</dbReference>
<dbReference type="AlphaFoldDB" id="A0A3R7VX39"/>
<dbReference type="EMBL" id="QZAB01000419">
    <property type="protein sequence ID" value="RQD82908.1"/>
    <property type="molecule type" value="Genomic_DNA"/>
</dbReference>
<evidence type="ECO:0000256" key="2">
    <source>
        <dbReference type="ARBA" id="ARBA00023002"/>
    </source>
</evidence>
<reference evidence="5 6" key="1">
    <citation type="submission" date="2018-08" db="EMBL/GenBank/DDBJ databases">
        <title>The metabolism and importance of syntrophic acetate oxidation coupled to methane or sulfide production in haloalkaline environments.</title>
        <authorList>
            <person name="Timmers P.H.A."/>
            <person name="Vavourakis C.D."/>
            <person name="Sorokin D.Y."/>
            <person name="Sinninghe Damste J.S."/>
            <person name="Muyzer G."/>
            <person name="Stams A.J.M."/>
            <person name="Plugge C.M."/>
        </authorList>
    </citation>
    <scope>NUCLEOTIDE SEQUENCE [LARGE SCALE GENOMIC DNA]</scope>
    <source>
        <strain evidence="5">MSAO_Arc3</strain>
    </source>
</reference>
<dbReference type="Proteomes" id="UP000284763">
    <property type="component" value="Unassembled WGS sequence"/>
</dbReference>
<keyword evidence="2" id="KW-0560">Oxidoreductase</keyword>
<dbReference type="EC" id="1.2.7.1" evidence="1"/>
<comment type="catalytic activity">
    <reaction evidence="3">
        <text>2 oxidized [2Fe-2S]-[ferredoxin] + pyruvate + CoA = 2 reduced [2Fe-2S]-[ferredoxin] + acetyl-CoA + CO2 + H(+)</text>
        <dbReference type="Rhea" id="RHEA:12765"/>
        <dbReference type="Rhea" id="RHEA-COMP:10000"/>
        <dbReference type="Rhea" id="RHEA-COMP:10001"/>
        <dbReference type="ChEBI" id="CHEBI:15361"/>
        <dbReference type="ChEBI" id="CHEBI:15378"/>
        <dbReference type="ChEBI" id="CHEBI:16526"/>
        <dbReference type="ChEBI" id="CHEBI:33737"/>
        <dbReference type="ChEBI" id="CHEBI:33738"/>
        <dbReference type="ChEBI" id="CHEBI:57287"/>
        <dbReference type="ChEBI" id="CHEBI:57288"/>
        <dbReference type="EC" id="1.2.7.1"/>
    </reaction>
</comment>
<comment type="caution">
    <text evidence="5">The sequence shown here is derived from an EMBL/GenBank/DDBJ whole genome shotgun (WGS) entry which is preliminary data.</text>
</comment>
<dbReference type="Pfam" id="PF01558">
    <property type="entry name" value="POR"/>
    <property type="match status" value="1"/>
</dbReference>
<dbReference type="SUPFAM" id="SSF53323">
    <property type="entry name" value="Pyruvate-ferredoxin oxidoreductase, PFOR, domain III"/>
    <property type="match status" value="1"/>
</dbReference>
<gene>
    <name evidence="5" type="ORF">D5R95_06640</name>
</gene>
<dbReference type="NCBIfam" id="NF006321">
    <property type="entry name" value="PRK08534.1"/>
    <property type="match status" value="1"/>
</dbReference>
<name>A0A3R7VX39_9EURY</name>
<feature type="domain" description="Pyruvate/ketoisovalerate oxidoreductase catalytic" evidence="4">
    <location>
        <begin position="10"/>
        <end position="174"/>
    </location>
</feature>
<dbReference type="InterPro" id="IPR019752">
    <property type="entry name" value="Pyrv/ketoisovalerate_OxRed_cat"/>
</dbReference>
<keyword evidence="5" id="KW-0670">Pyruvate</keyword>
<dbReference type="GO" id="GO:0019164">
    <property type="term" value="F:pyruvate synthase activity"/>
    <property type="evidence" value="ECO:0007669"/>
    <property type="project" value="UniProtKB-EC"/>
</dbReference>
<proteinExistence type="predicted"/>
<evidence type="ECO:0000313" key="6">
    <source>
        <dbReference type="Proteomes" id="UP000284763"/>
    </source>
</evidence>
<dbReference type="PANTHER" id="PTHR43366">
    <property type="entry name" value="PYRUVATE SYNTHASE SUBUNIT PORC"/>
    <property type="match status" value="1"/>
</dbReference>
<accession>A0A3R7VX39</accession>
<sequence>MKEIRIHGRGGQGSVTAAELLAVAAFADGKFSQAFPAFGVERRGAPVQSFTRLNDKPIRLRSQVYQPDYVIVQDPTLIEVVDVAYGIKDTGTIIINSEFDPENFKFDSNAKVMTVDATKIALDIIGRPIVNTVLMGAFSAATKQIKPESIANAVKNRFPGKIGEKNAEAIEKAYSITMEATV</sequence>
<dbReference type="PANTHER" id="PTHR43366:SF1">
    <property type="entry name" value="PYRUVATE SYNTHASE SUBUNIT PORC"/>
    <property type="match status" value="1"/>
</dbReference>
<organism evidence="5 6">
    <name type="scientific">Methanosalsum natronophilum</name>
    <dbReference type="NCBI Taxonomy" id="768733"/>
    <lineage>
        <taxon>Archaea</taxon>
        <taxon>Methanobacteriati</taxon>
        <taxon>Methanobacteriota</taxon>
        <taxon>Stenosarchaea group</taxon>
        <taxon>Methanomicrobia</taxon>
        <taxon>Methanosarcinales</taxon>
        <taxon>Methanosarcinaceae</taxon>
        <taxon>Methanosalsum</taxon>
    </lineage>
</organism>
<evidence type="ECO:0000256" key="3">
    <source>
        <dbReference type="ARBA" id="ARBA00049357"/>
    </source>
</evidence>
<evidence type="ECO:0000313" key="5">
    <source>
        <dbReference type="EMBL" id="RQD82908.1"/>
    </source>
</evidence>
<protein>
    <recommendedName>
        <fullName evidence="1">pyruvate synthase</fullName>
        <ecNumber evidence="1">1.2.7.1</ecNumber>
    </recommendedName>
</protein>
<dbReference type="Gene3D" id="3.40.920.10">
    <property type="entry name" value="Pyruvate-ferredoxin oxidoreductase, PFOR, domain III"/>
    <property type="match status" value="1"/>
</dbReference>
<evidence type="ECO:0000256" key="1">
    <source>
        <dbReference type="ARBA" id="ARBA00012822"/>
    </source>
</evidence>